<dbReference type="PANTHER" id="PTHR10133:SF27">
    <property type="entry name" value="DNA POLYMERASE NU"/>
    <property type="match status" value="1"/>
</dbReference>
<evidence type="ECO:0000256" key="1">
    <source>
        <dbReference type="ARBA" id="ARBA00022705"/>
    </source>
</evidence>
<dbReference type="EMBL" id="MT144268">
    <property type="protein sequence ID" value="QJA51501.1"/>
    <property type="molecule type" value="Genomic_DNA"/>
</dbReference>
<dbReference type="InterPro" id="IPR005122">
    <property type="entry name" value="Uracil-DNA_glycosylase-like"/>
</dbReference>
<organism evidence="4">
    <name type="scientific">viral metagenome</name>
    <dbReference type="NCBI Taxonomy" id="1070528"/>
    <lineage>
        <taxon>unclassified sequences</taxon>
        <taxon>metagenomes</taxon>
        <taxon>organismal metagenomes</taxon>
    </lineage>
</organism>
<dbReference type="GO" id="GO:0006261">
    <property type="term" value="P:DNA-templated DNA replication"/>
    <property type="evidence" value="ECO:0007669"/>
    <property type="project" value="InterPro"/>
</dbReference>
<reference evidence="4" key="1">
    <citation type="submission" date="2020-03" db="EMBL/GenBank/DDBJ databases">
        <title>The deep terrestrial virosphere.</title>
        <authorList>
            <person name="Holmfeldt K."/>
            <person name="Nilsson E."/>
            <person name="Simone D."/>
            <person name="Lopez-Fernandez M."/>
            <person name="Wu X."/>
            <person name="de Brujin I."/>
            <person name="Lundin D."/>
            <person name="Andersson A."/>
            <person name="Bertilsson S."/>
            <person name="Dopson M."/>
        </authorList>
    </citation>
    <scope>NUCLEOTIDE SEQUENCE</scope>
    <source>
        <strain evidence="6">MM415A00890</strain>
        <strain evidence="5">MM415B00713</strain>
        <strain evidence="4">TM448A02173</strain>
    </source>
</reference>
<dbReference type="SUPFAM" id="SSF52141">
    <property type="entry name" value="Uracil-DNA glycosylase-like"/>
    <property type="match status" value="1"/>
</dbReference>
<dbReference type="InterPro" id="IPR002562">
    <property type="entry name" value="3'-5'_exonuclease_dom"/>
</dbReference>
<dbReference type="SMART" id="SM00986">
    <property type="entry name" value="UDG"/>
    <property type="match status" value="1"/>
</dbReference>
<sequence length="824" mass="94790">MIENKRTFVPPSGSPSSKYILVGEQPGREEIYARKPFIGPAGRELNLCLQSAGISRLECYVTNVIKDLDKPLKYYIDLSNYRNPTISSEGQEYINLLEKELSKCSANVIVAIGNHALFALCKVVGITKWRGSILESSLIPSRKIIPIIHPATIIPPKNQFLNKHLIVFDLKRAKKEAEFPEIKLISRELIVAPTFHESVGFLQECYQAGLKGVTIDYDIELFNEEVSCISFAISPIKAMSIPFIDSRGDYFSLDQEAEVWKLIGGILEDENIRKRGQNITFDAHFLLRRLGIRARNLDDTMVAQKILFPDYPVGLHFITTMYTDLPYYKDDGKNWYKVGGEWEALWRYNALDSISCAEAFPKQAKDLARQGNIETYERQRKLILPLVYMMERGIKVDVEGMKNEGIRLQEKVVTLQKDLDQVVGRPLNPNSTQQCAQYFYVEKKQKPYMHKGSITTNDDALKRLFRKGFGEADTIRQIRGANKLLSNYFEVSKVDSDGRLRCSYNPVGTRYSRISSSQNIFGTGMNMQNWPHEALQYLLPDEGYIYYAIDMSQIENRIVAYVGNVTQMIDAFEADQDVHRLTASLIFGKPPDEISDEPGSSSLAQGKYSERFWGKKSNHAFNYDFGYKNFALQMEIPENEGRWILDRYHTAYPGVRQKYHSMVKTQLAENRTLTNLFGRKTLFLGQWGDKLFKEAYSCIPQGTTGDKINEQGVNFIYYNQQWFEPIELLVQVHDSIGFQIPLSISWSDHAEMILRIKSSLERPLKWREREFVVPIDLVMGLDMYKDGPRCREIKHSNFPTLIEDLAKRLEGNYNEISIKDYKYN</sequence>
<proteinExistence type="predicted"/>
<dbReference type="InterPro" id="IPR002298">
    <property type="entry name" value="DNA_polymerase_A"/>
</dbReference>
<feature type="domain" description="DNA-directed DNA polymerase family A palm" evidence="2">
    <location>
        <begin position="532"/>
        <end position="744"/>
    </location>
</feature>
<dbReference type="GO" id="GO:0006302">
    <property type="term" value="P:double-strand break repair"/>
    <property type="evidence" value="ECO:0007669"/>
    <property type="project" value="TreeGrafter"/>
</dbReference>
<dbReference type="Gene3D" id="3.40.470.10">
    <property type="entry name" value="Uracil-DNA glycosylase-like domain"/>
    <property type="match status" value="1"/>
</dbReference>
<dbReference type="Pfam" id="PF00476">
    <property type="entry name" value="DNA_pol_A"/>
    <property type="match status" value="1"/>
</dbReference>
<dbReference type="GO" id="GO:0003677">
    <property type="term" value="F:DNA binding"/>
    <property type="evidence" value="ECO:0007669"/>
    <property type="project" value="InterPro"/>
</dbReference>
<name>A0A6H1ZVQ7_9ZZZZ</name>
<evidence type="ECO:0000259" key="2">
    <source>
        <dbReference type="SMART" id="SM00482"/>
    </source>
</evidence>
<gene>
    <name evidence="6" type="ORF">MM415A00890_0016</name>
    <name evidence="5" type="ORF">MM415B00713_0030</name>
    <name evidence="4" type="ORF">TM448A02173_0007</name>
</gene>
<dbReference type="EMBL" id="MT142380">
    <property type="protein sequence ID" value="QJA79418.1"/>
    <property type="molecule type" value="Genomic_DNA"/>
</dbReference>
<dbReference type="InterPro" id="IPR043502">
    <property type="entry name" value="DNA/RNA_pol_sf"/>
</dbReference>
<evidence type="ECO:0000313" key="4">
    <source>
        <dbReference type="EMBL" id="QJA51501.1"/>
    </source>
</evidence>
<evidence type="ECO:0000313" key="5">
    <source>
        <dbReference type="EMBL" id="QJA62860.1"/>
    </source>
</evidence>
<dbReference type="Gene3D" id="3.30.420.10">
    <property type="entry name" value="Ribonuclease H-like superfamily/Ribonuclease H"/>
    <property type="match status" value="1"/>
</dbReference>
<dbReference type="Gene3D" id="1.10.150.20">
    <property type="entry name" value="5' to 3' exonuclease, C-terminal subdomain"/>
    <property type="match status" value="1"/>
</dbReference>
<feature type="domain" description="Uracil-DNA glycosylase-like" evidence="3">
    <location>
        <begin position="10"/>
        <end position="171"/>
    </location>
</feature>
<dbReference type="PANTHER" id="PTHR10133">
    <property type="entry name" value="DNA POLYMERASE I"/>
    <property type="match status" value="1"/>
</dbReference>
<dbReference type="SMART" id="SM00987">
    <property type="entry name" value="UreE_C"/>
    <property type="match status" value="1"/>
</dbReference>
<dbReference type="Pfam" id="PF01612">
    <property type="entry name" value="DNA_pol_A_exo1"/>
    <property type="match status" value="1"/>
</dbReference>
<dbReference type="SMART" id="SM00482">
    <property type="entry name" value="POLAc"/>
    <property type="match status" value="1"/>
</dbReference>
<evidence type="ECO:0000313" key="6">
    <source>
        <dbReference type="EMBL" id="QJA79418.1"/>
    </source>
</evidence>
<dbReference type="AlphaFoldDB" id="A0A6H1ZVQ7"/>
<keyword evidence="1" id="KW-0235">DNA replication</keyword>
<dbReference type="GO" id="GO:0003887">
    <property type="term" value="F:DNA-directed DNA polymerase activity"/>
    <property type="evidence" value="ECO:0007669"/>
    <property type="project" value="InterPro"/>
</dbReference>
<dbReference type="InterPro" id="IPR036397">
    <property type="entry name" value="RNaseH_sf"/>
</dbReference>
<dbReference type="GO" id="GO:0008408">
    <property type="term" value="F:3'-5' exonuclease activity"/>
    <property type="evidence" value="ECO:0007669"/>
    <property type="project" value="InterPro"/>
</dbReference>
<accession>A0A6H1ZVQ7</accession>
<dbReference type="InterPro" id="IPR036895">
    <property type="entry name" value="Uracil-DNA_glycosylase-like_sf"/>
</dbReference>
<dbReference type="EMBL" id="MT141483">
    <property type="protein sequence ID" value="QJA62860.1"/>
    <property type="molecule type" value="Genomic_DNA"/>
</dbReference>
<dbReference type="InterPro" id="IPR001098">
    <property type="entry name" value="DNA-dir_DNA_pol_A_palm_dom"/>
</dbReference>
<dbReference type="SUPFAM" id="SSF56672">
    <property type="entry name" value="DNA/RNA polymerases"/>
    <property type="match status" value="1"/>
</dbReference>
<dbReference type="InterPro" id="IPR012337">
    <property type="entry name" value="RNaseH-like_sf"/>
</dbReference>
<dbReference type="PRINTS" id="PR00868">
    <property type="entry name" value="DNAPOLI"/>
</dbReference>
<evidence type="ECO:0000259" key="3">
    <source>
        <dbReference type="SMART" id="SM00986"/>
    </source>
</evidence>
<dbReference type="Gene3D" id="3.30.70.370">
    <property type="match status" value="1"/>
</dbReference>
<protein>
    <submittedName>
        <fullName evidence="4">Putative DNA polymerase</fullName>
    </submittedName>
</protein>
<dbReference type="Gene3D" id="1.20.1060.10">
    <property type="entry name" value="Taq DNA Polymerase, Chain T, domain 4"/>
    <property type="match status" value="1"/>
</dbReference>
<dbReference type="Pfam" id="PF03167">
    <property type="entry name" value="UDG"/>
    <property type="match status" value="1"/>
</dbReference>
<dbReference type="SUPFAM" id="SSF53098">
    <property type="entry name" value="Ribonuclease H-like"/>
    <property type="match status" value="1"/>
</dbReference>